<evidence type="ECO:0000256" key="1">
    <source>
        <dbReference type="PROSITE-ProRule" id="PRU00464"/>
    </source>
</evidence>
<name>A0A317MTL0_9GAMM</name>
<evidence type="ECO:0000313" key="4">
    <source>
        <dbReference type="Proteomes" id="UP000246569"/>
    </source>
</evidence>
<dbReference type="InterPro" id="IPR026026">
    <property type="entry name" value="HIT_Hint"/>
</dbReference>
<dbReference type="RefSeq" id="WP_110018736.1">
    <property type="nucleotide sequence ID" value="NZ_QGTJ01000006.1"/>
</dbReference>
<evidence type="ECO:0000313" key="3">
    <source>
        <dbReference type="EMBL" id="PWV61058.1"/>
    </source>
</evidence>
<keyword evidence="3" id="KW-0378">Hydrolase</keyword>
<proteinExistence type="predicted"/>
<organism evidence="3 4">
    <name type="scientific">Plasticicumulans acidivorans</name>
    <dbReference type="NCBI Taxonomy" id="886464"/>
    <lineage>
        <taxon>Bacteria</taxon>
        <taxon>Pseudomonadati</taxon>
        <taxon>Pseudomonadota</taxon>
        <taxon>Gammaproteobacteria</taxon>
        <taxon>Candidatus Competibacteraceae</taxon>
        <taxon>Plasticicumulans</taxon>
    </lineage>
</organism>
<comment type="caution">
    <text evidence="1">Lacks conserved residue(s) required for the propagation of feature annotation.</text>
</comment>
<dbReference type="Proteomes" id="UP000246569">
    <property type="component" value="Unassembled WGS sequence"/>
</dbReference>
<dbReference type="AlphaFoldDB" id="A0A317MTL0"/>
<dbReference type="SUPFAM" id="SSF54197">
    <property type="entry name" value="HIT-like"/>
    <property type="match status" value="1"/>
</dbReference>
<dbReference type="PROSITE" id="PS51084">
    <property type="entry name" value="HIT_2"/>
    <property type="match status" value="1"/>
</dbReference>
<dbReference type="InterPro" id="IPR036265">
    <property type="entry name" value="HIT-like_sf"/>
</dbReference>
<evidence type="ECO:0000259" key="2">
    <source>
        <dbReference type="PROSITE" id="PS51084"/>
    </source>
</evidence>
<reference evidence="3 4" key="1">
    <citation type="submission" date="2018-05" db="EMBL/GenBank/DDBJ databases">
        <title>Genomic Encyclopedia of Type Strains, Phase IV (KMG-IV): sequencing the most valuable type-strain genomes for metagenomic binning, comparative biology and taxonomic classification.</title>
        <authorList>
            <person name="Goeker M."/>
        </authorList>
    </citation>
    <scope>NUCLEOTIDE SEQUENCE [LARGE SCALE GENOMIC DNA]</scope>
    <source>
        <strain evidence="3 4">DSM 23606</strain>
    </source>
</reference>
<dbReference type="GO" id="GO:0016787">
    <property type="term" value="F:hydrolase activity"/>
    <property type="evidence" value="ECO:0007669"/>
    <property type="project" value="UniProtKB-KW"/>
</dbReference>
<dbReference type="Pfam" id="PF01230">
    <property type="entry name" value="HIT"/>
    <property type="match status" value="1"/>
</dbReference>
<keyword evidence="4" id="KW-1185">Reference proteome</keyword>
<dbReference type="EMBL" id="QGTJ01000006">
    <property type="protein sequence ID" value="PWV61058.1"/>
    <property type="molecule type" value="Genomic_DNA"/>
</dbReference>
<dbReference type="InterPro" id="IPR011146">
    <property type="entry name" value="HIT-like"/>
</dbReference>
<protein>
    <submittedName>
        <fullName evidence="3">Diadenosine tetraphosphate (Ap4A) HIT family hydrolase</fullName>
    </submittedName>
</protein>
<gene>
    <name evidence="3" type="ORF">C7443_10672</name>
</gene>
<dbReference type="PIRSF" id="PIRSF000714">
    <property type="entry name" value="HIT"/>
    <property type="match status" value="1"/>
</dbReference>
<accession>A0A317MTL0</accession>
<feature type="domain" description="HIT" evidence="2">
    <location>
        <begin position="34"/>
        <end position="103"/>
    </location>
</feature>
<sequence length="137" mass="14998">MFELHPRLAADTLAVGRLPLCRLQLMNDARYPWLILVPERAGLREIHQLPPAERAQLIEEISACSQALEAVSRADKINVGALGNLVPQLHVHVIARRAGDAAWPGPVWGQGVAEPWDEAARSALLAALRERLGGLLR</sequence>
<comment type="caution">
    <text evidence="3">The sequence shown here is derived from an EMBL/GenBank/DDBJ whole genome shotgun (WGS) entry which is preliminary data.</text>
</comment>
<dbReference type="Gene3D" id="3.30.428.10">
    <property type="entry name" value="HIT-like"/>
    <property type="match status" value="1"/>
</dbReference>
<dbReference type="OrthoDB" id="9799145at2"/>